<feature type="transmembrane region" description="Helical" evidence="1">
    <location>
        <begin position="403"/>
        <end position="430"/>
    </location>
</feature>
<evidence type="ECO:0000256" key="1">
    <source>
        <dbReference type="SAM" id="Phobius"/>
    </source>
</evidence>
<reference evidence="2 3" key="1">
    <citation type="submission" date="2024-11" db="EMBL/GenBank/DDBJ databases">
        <title>Chromosome-level genome assembly of Eucalyptus globulus Labill. provides insights into its genome evolution.</title>
        <authorList>
            <person name="Li X."/>
        </authorList>
    </citation>
    <scope>NUCLEOTIDE SEQUENCE [LARGE SCALE GENOMIC DNA]</scope>
    <source>
        <strain evidence="2">CL2024</strain>
        <tissue evidence="2">Fresh tender leaves</tissue>
    </source>
</reference>
<organism evidence="2 3">
    <name type="scientific">Eucalyptus globulus</name>
    <name type="common">Tasmanian blue gum</name>
    <dbReference type="NCBI Taxonomy" id="34317"/>
    <lineage>
        <taxon>Eukaryota</taxon>
        <taxon>Viridiplantae</taxon>
        <taxon>Streptophyta</taxon>
        <taxon>Embryophyta</taxon>
        <taxon>Tracheophyta</taxon>
        <taxon>Spermatophyta</taxon>
        <taxon>Magnoliopsida</taxon>
        <taxon>eudicotyledons</taxon>
        <taxon>Gunneridae</taxon>
        <taxon>Pentapetalae</taxon>
        <taxon>rosids</taxon>
        <taxon>malvids</taxon>
        <taxon>Myrtales</taxon>
        <taxon>Myrtaceae</taxon>
        <taxon>Myrtoideae</taxon>
        <taxon>Eucalypteae</taxon>
        <taxon>Eucalyptus</taxon>
    </lineage>
</organism>
<evidence type="ECO:0000313" key="2">
    <source>
        <dbReference type="EMBL" id="KAL3718264.1"/>
    </source>
</evidence>
<gene>
    <name evidence="2" type="ORF">ACJRO7_003408</name>
</gene>
<comment type="caution">
    <text evidence="2">The sequence shown here is derived from an EMBL/GenBank/DDBJ whole genome shotgun (WGS) entry which is preliminary data.</text>
</comment>
<dbReference type="AlphaFoldDB" id="A0ABD3IWT7"/>
<dbReference type="EMBL" id="JBJKBG010000010">
    <property type="protein sequence ID" value="KAL3718264.1"/>
    <property type="molecule type" value="Genomic_DNA"/>
</dbReference>
<accession>A0ABD3IWT7</accession>
<dbReference type="InterPro" id="IPR004158">
    <property type="entry name" value="DUF247_pln"/>
</dbReference>
<keyword evidence="1" id="KW-0472">Membrane</keyword>
<keyword evidence="1" id="KW-1133">Transmembrane helix</keyword>
<dbReference type="PANTHER" id="PTHR31170">
    <property type="entry name" value="BNAC04G53230D PROTEIN"/>
    <property type="match status" value="1"/>
</dbReference>
<evidence type="ECO:0000313" key="3">
    <source>
        <dbReference type="Proteomes" id="UP001634007"/>
    </source>
</evidence>
<keyword evidence="3" id="KW-1185">Reference proteome</keyword>
<dbReference type="Pfam" id="PF03140">
    <property type="entry name" value="DUF247"/>
    <property type="match status" value="1"/>
</dbReference>
<protein>
    <submittedName>
        <fullName evidence="2">Uncharacterized protein</fullName>
    </submittedName>
</protein>
<name>A0ABD3IWT7_EUCGL</name>
<keyword evidence="1" id="KW-0812">Transmembrane</keyword>
<proteinExistence type="predicted"/>
<dbReference type="Proteomes" id="UP001634007">
    <property type="component" value="Unassembled WGS sequence"/>
</dbReference>
<dbReference type="PANTHER" id="PTHR31170:SF21">
    <property type="match status" value="1"/>
</dbReference>
<sequence>MSTWSSSMEQRFKEQPTLLTPSAGNQSCCICRAPRSLVQFNEKAFQPQIVSIGPYHHGKERLNMVEQHKPRFFSALIERTKDGGVGLDHYFTAVALKENEIRDCYSEFLPCESKALIEMMVLDACFIVEVFRIFGRVIWSDWDDPIFTTQWIFPFLIKDLLQIENQIPFSVLQVVFDLSKGDIADKAATPSLNELALGFFNSAFQRPQEQLEKFFGVSRPRVFNVKHLLDLFRLSFIGHTEVEQPANVYVDYLQLIPSATQLLLSGINCMPRNDCNLNLLDVQFNHGILQIPPLTLDDCMSSFLLNCVAFEQSFNYSSRHLSSYIIFMRCLVSTEKGAELLSENRILLNYLGSNAEVATFFNDLSMGITIDISTSYLAAIFGQVNRYHEMFLPRTRRYFAASWSTIVSVASFVVSVFTFVSAFYTIYAYYSPRK</sequence>